<feature type="domain" description="DUF2786" evidence="1">
    <location>
        <begin position="188"/>
        <end position="227"/>
    </location>
</feature>
<dbReference type="Pfam" id="PF23771">
    <property type="entry name" value="DUF7168"/>
    <property type="match status" value="1"/>
</dbReference>
<evidence type="ECO:0000259" key="2">
    <source>
        <dbReference type="Pfam" id="PF23771"/>
    </source>
</evidence>
<reference evidence="3" key="1">
    <citation type="submission" date="2020-11" db="EMBL/GenBank/DDBJ databases">
        <title>Isolation and identification of active actinomycetes.</title>
        <authorList>
            <person name="Yu B."/>
        </authorList>
    </citation>
    <scope>NUCLEOTIDE SEQUENCE</scope>
    <source>
        <strain evidence="3">NEAU-YB345</strain>
    </source>
</reference>
<feature type="domain" description="DUF7168" evidence="2">
    <location>
        <begin position="255"/>
        <end position="363"/>
    </location>
</feature>
<name>A0A931B2A9_9ACTN</name>
<evidence type="ECO:0000259" key="1">
    <source>
        <dbReference type="Pfam" id="PF10979"/>
    </source>
</evidence>
<organism evidence="3 4">
    <name type="scientific">Streptacidiphilus fuscans</name>
    <dbReference type="NCBI Taxonomy" id="2789292"/>
    <lineage>
        <taxon>Bacteria</taxon>
        <taxon>Bacillati</taxon>
        <taxon>Actinomycetota</taxon>
        <taxon>Actinomycetes</taxon>
        <taxon>Kitasatosporales</taxon>
        <taxon>Streptomycetaceae</taxon>
        <taxon>Streptacidiphilus</taxon>
    </lineage>
</organism>
<protein>
    <submittedName>
        <fullName evidence="3">DUF2786 domain-containing protein</fullName>
    </submittedName>
</protein>
<dbReference type="AlphaFoldDB" id="A0A931B2A9"/>
<dbReference type="RefSeq" id="WP_196193129.1">
    <property type="nucleotide sequence ID" value="NZ_JADPRT010000003.1"/>
</dbReference>
<keyword evidence="4" id="KW-1185">Reference proteome</keyword>
<gene>
    <name evidence="3" type="ORF">I2501_07795</name>
</gene>
<evidence type="ECO:0000313" key="3">
    <source>
        <dbReference type="EMBL" id="MBF9067942.1"/>
    </source>
</evidence>
<dbReference type="EMBL" id="JADPRT010000003">
    <property type="protein sequence ID" value="MBF9067942.1"/>
    <property type="molecule type" value="Genomic_DNA"/>
</dbReference>
<dbReference type="InterPro" id="IPR055592">
    <property type="entry name" value="DUF7168"/>
</dbReference>
<dbReference type="Proteomes" id="UP000657385">
    <property type="component" value="Unassembled WGS sequence"/>
</dbReference>
<dbReference type="InterPro" id="IPR024498">
    <property type="entry name" value="DUF2786"/>
</dbReference>
<comment type="caution">
    <text evidence="3">The sequence shown here is derived from an EMBL/GenBank/DDBJ whole genome shotgun (WGS) entry which is preliminary data.</text>
</comment>
<accession>A0A931B2A9</accession>
<sequence length="415" mass="44951">MRDHSPSPAELVASATALATGATPAQSERAVEDAASLLAAQTGVRAGVDRALLNHGETLLGTLWRNHWRPADAVRVVRRELGAAHLAFAVALVAAEARRYPQAALDRRWTEQLRELEATTWQGPEDAWLDEVADRHRLDRFSALTALLELVRLWSWLPRLTEIGPVPAVGSGSATVTALTAPVPGEPKLLARIRALLAKAESTDYAEEAEAFTAKAQELMARHSIDEALLAARSGDRTLPGAIRIGIDNPYESAKALLLDAVADANRARSVWDKANGFCTVVGFDADLDAVELLYTSLLVQAVTAMNGAQVQRRGRTKAFRQSFLVSYASRIRERLSTATAQAQKEAVAETGTSDLLPVLAARQEAVERHTTTLFPSLKKGRSIRVSDYDGWEQGRAAANRAQLHSPQGRGELRG</sequence>
<evidence type="ECO:0000313" key="4">
    <source>
        <dbReference type="Proteomes" id="UP000657385"/>
    </source>
</evidence>
<proteinExistence type="predicted"/>
<dbReference type="Pfam" id="PF10979">
    <property type="entry name" value="DUF2786"/>
    <property type="match status" value="1"/>
</dbReference>